<keyword evidence="5" id="KW-1185">Reference proteome</keyword>
<proteinExistence type="inferred from homology"/>
<organism evidence="4 5">
    <name type="scientific">Ficus carica</name>
    <name type="common">Common fig</name>
    <dbReference type="NCBI Taxonomy" id="3494"/>
    <lineage>
        <taxon>Eukaryota</taxon>
        <taxon>Viridiplantae</taxon>
        <taxon>Streptophyta</taxon>
        <taxon>Embryophyta</taxon>
        <taxon>Tracheophyta</taxon>
        <taxon>Spermatophyta</taxon>
        <taxon>Magnoliopsida</taxon>
        <taxon>eudicotyledons</taxon>
        <taxon>Gunneridae</taxon>
        <taxon>Pentapetalae</taxon>
        <taxon>rosids</taxon>
        <taxon>fabids</taxon>
        <taxon>Rosales</taxon>
        <taxon>Moraceae</taxon>
        <taxon>Ficeae</taxon>
        <taxon>Ficus</taxon>
    </lineage>
</organism>
<evidence type="ECO:0000256" key="2">
    <source>
        <dbReference type="ARBA" id="ARBA00022737"/>
    </source>
</evidence>
<comment type="similarity">
    <text evidence="1">Belongs to the PPR family. P subfamily.</text>
</comment>
<dbReference type="PROSITE" id="PS51375">
    <property type="entry name" value="PPR"/>
    <property type="match status" value="1"/>
</dbReference>
<sequence length="127" mass="14249">MIMGGCKPNVVTYNTLLNGNCKMGHSVAVIQLLKQMEKQHNIIPDLVSYNIVIDGLCKEGLVDLDAFCKEGMVEKARDMTEVMIQRGVKPDVKTYNSIIDGYCLRGEIDEEGKELMVVKVMYLLTTF</sequence>
<evidence type="ECO:0000313" key="5">
    <source>
        <dbReference type="Proteomes" id="UP001187192"/>
    </source>
</evidence>
<gene>
    <name evidence="4" type="ORF">TIFTF001_028852</name>
</gene>
<dbReference type="AlphaFoldDB" id="A0AA88J2K3"/>
<dbReference type="InterPro" id="IPR011990">
    <property type="entry name" value="TPR-like_helical_dom_sf"/>
</dbReference>
<evidence type="ECO:0000256" key="1">
    <source>
        <dbReference type="ARBA" id="ARBA00007626"/>
    </source>
</evidence>
<name>A0AA88J2K3_FICCA</name>
<dbReference type="NCBIfam" id="TIGR00756">
    <property type="entry name" value="PPR"/>
    <property type="match status" value="4"/>
</dbReference>
<comment type="caution">
    <text evidence="4">The sequence shown here is derived from an EMBL/GenBank/DDBJ whole genome shotgun (WGS) entry which is preliminary data.</text>
</comment>
<accession>A0AA88J2K3</accession>
<reference evidence="4" key="1">
    <citation type="submission" date="2023-07" db="EMBL/GenBank/DDBJ databases">
        <title>draft genome sequence of fig (Ficus carica).</title>
        <authorList>
            <person name="Takahashi T."/>
            <person name="Nishimura K."/>
        </authorList>
    </citation>
    <scope>NUCLEOTIDE SEQUENCE</scope>
</reference>
<dbReference type="PANTHER" id="PTHR46128">
    <property type="entry name" value="MITOCHONDRIAL GROUP I INTRON SPLICING FACTOR CCM1"/>
    <property type="match status" value="1"/>
</dbReference>
<dbReference type="Pfam" id="PF13041">
    <property type="entry name" value="PPR_2"/>
    <property type="match status" value="2"/>
</dbReference>
<dbReference type="Gramene" id="FCD_00035814-RA">
    <property type="protein sequence ID" value="FCD_00035814-RA:cds"/>
    <property type="gene ID" value="FCD_00035814"/>
</dbReference>
<dbReference type="EMBL" id="BTGU01000091">
    <property type="protein sequence ID" value="GMN59766.1"/>
    <property type="molecule type" value="Genomic_DNA"/>
</dbReference>
<dbReference type="InterPro" id="IPR050872">
    <property type="entry name" value="PPR_P_subfamily"/>
</dbReference>
<keyword evidence="2" id="KW-0677">Repeat</keyword>
<evidence type="ECO:0000256" key="3">
    <source>
        <dbReference type="PROSITE-ProRule" id="PRU00708"/>
    </source>
</evidence>
<dbReference type="PANTHER" id="PTHR46128:SF358">
    <property type="entry name" value="TETRATRICOPEPTIDE REPEAT (TPR)-LIKE SUPERFAMILY PROTEIN"/>
    <property type="match status" value="1"/>
</dbReference>
<feature type="repeat" description="PPR" evidence="3">
    <location>
        <begin position="9"/>
        <end position="39"/>
    </location>
</feature>
<protein>
    <recommendedName>
        <fullName evidence="6">Pentatricopeptide repeat-containing protein</fullName>
    </recommendedName>
</protein>
<dbReference type="Gene3D" id="1.25.40.10">
    <property type="entry name" value="Tetratricopeptide repeat domain"/>
    <property type="match status" value="2"/>
</dbReference>
<dbReference type="InterPro" id="IPR002885">
    <property type="entry name" value="PPR_rpt"/>
</dbReference>
<evidence type="ECO:0000313" key="4">
    <source>
        <dbReference type="EMBL" id="GMN59766.1"/>
    </source>
</evidence>
<dbReference type="Proteomes" id="UP001187192">
    <property type="component" value="Unassembled WGS sequence"/>
</dbReference>
<evidence type="ECO:0008006" key="6">
    <source>
        <dbReference type="Google" id="ProtNLM"/>
    </source>
</evidence>